<dbReference type="InterPro" id="IPR041698">
    <property type="entry name" value="Methyltransf_25"/>
</dbReference>
<evidence type="ECO:0000313" key="5">
    <source>
        <dbReference type="Proteomes" id="UP000063699"/>
    </source>
</evidence>
<evidence type="ECO:0000313" key="4">
    <source>
        <dbReference type="EMBL" id="ALG09138.1"/>
    </source>
</evidence>
<dbReference type="EMBL" id="CP012752">
    <property type="protein sequence ID" value="ALG09138.1"/>
    <property type="molecule type" value="Genomic_DNA"/>
</dbReference>
<reference evidence="4 5" key="1">
    <citation type="submission" date="2015-07" db="EMBL/GenBank/DDBJ databases">
        <title>Genome sequencing of Kibdelosporangium phytohabitans.</title>
        <authorList>
            <person name="Qin S."/>
            <person name="Xing K."/>
        </authorList>
    </citation>
    <scope>NUCLEOTIDE SEQUENCE [LARGE SCALE GENOMIC DNA]</scope>
    <source>
        <strain evidence="4 5">KLBMP1111</strain>
    </source>
</reference>
<sequence>MDLGFRGAVADYYHRYRRGYPPAAIDALVEAFGLSTDDVVVDLGCGTGQLTLPLARRVRSVVAVDPEPDMLVRARSAAGEQGVANVSWMIGSDADLPTLGTVIGDRNLGGVTVGQALHWMDHEKLFRDLAPLLRSGGGVAVLANGTPLWQQDTAWSHALRGYLEQWLGTKLTRTCGTDDASQLRYGDSLTAAGYDVASTAVDYTDELSTEQIVGGVYSALPVHRLPAPEQREQFAERLHDVLQPHLPFTEQIRVSILTGRVAEL</sequence>
<name>A0A0N9HZF2_9PSEU</name>
<dbReference type="Gene3D" id="3.40.50.150">
    <property type="entry name" value="Vaccinia Virus protein VP39"/>
    <property type="match status" value="1"/>
</dbReference>
<dbReference type="SUPFAM" id="SSF53335">
    <property type="entry name" value="S-adenosyl-L-methionine-dependent methyltransferases"/>
    <property type="match status" value="1"/>
</dbReference>
<evidence type="ECO:0000259" key="3">
    <source>
        <dbReference type="Pfam" id="PF13649"/>
    </source>
</evidence>
<dbReference type="OrthoDB" id="9797252at2"/>
<dbReference type="AlphaFoldDB" id="A0A0N9HZF2"/>
<dbReference type="RefSeq" id="WP_054291042.1">
    <property type="nucleotide sequence ID" value="NZ_CP012752.1"/>
</dbReference>
<accession>A0A0N9HZF2</accession>
<dbReference type="STRING" id="860235.AOZ06_21470"/>
<gene>
    <name evidence="4" type="ORF">AOZ06_21470</name>
</gene>
<keyword evidence="2 4" id="KW-0808">Transferase</keyword>
<evidence type="ECO:0000256" key="1">
    <source>
        <dbReference type="ARBA" id="ARBA00022603"/>
    </source>
</evidence>
<evidence type="ECO:0000256" key="2">
    <source>
        <dbReference type="ARBA" id="ARBA00022679"/>
    </source>
</evidence>
<organism evidence="4 5">
    <name type="scientific">Kibdelosporangium phytohabitans</name>
    <dbReference type="NCBI Taxonomy" id="860235"/>
    <lineage>
        <taxon>Bacteria</taxon>
        <taxon>Bacillati</taxon>
        <taxon>Actinomycetota</taxon>
        <taxon>Actinomycetes</taxon>
        <taxon>Pseudonocardiales</taxon>
        <taxon>Pseudonocardiaceae</taxon>
        <taxon>Kibdelosporangium</taxon>
    </lineage>
</organism>
<dbReference type="CDD" id="cd02440">
    <property type="entry name" value="AdoMet_MTases"/>
    <property type="match status" value="1"/>
</dbReference>
<dbReference type="GO" id="GO:0032259">
    <property type="term" value="P:methylation"/>
    <property type="evidence" value="ECO:0007669"/>
    <property type="project" value="UniProtKB-KW"/>
</dbReference>
<dbReference type="GO" id="GO:0008168">
    <property type="term" value="F:methyltransferase activity"/>
    <property type="evidence" value="ECO:0007669"/>
    <property type="project" value="UniProtKB-KW"/>
</dbReference>
<dbReference type="PANTHER" id="PTHR44942:SF4">
    <property type="entry name" value="METHYLTRANSFERASE TYPE 11 DOMAIN-CONTAINING PROTEIN"/>
    <property type="match status" value="1"/>
</dbReference>
<keyword evidence="1 4" id="KW-0489">Methyltransferase</keyword>
<feature type="domain" description="Methyltransferase" evidence="3">
    <location>
        <begin position="40"/>
        <end position="137"/>
    </location>
</feature>
<dbReference type="KEGG" id="kphy:AOZ06_21470"/>
<dbReference type="InterPro" id="IPR029063">
    <property type="entry name" value="SAM-dependent_MTases_sf"/>
</dbReference>
<dbReference type="Proteomes" id="UP000063699">
    <property type="component" value="Chromosome"/>
</dbReference>
<dbReference type="PANTHER" id="PTHR44942">
    <property type="entry name" value="METHYLTRANSF_11 DOMAIN-CONTAINING PROTEIN"/>
    <property type="match status" value="1"/>
</dbReference>
<proteinExistence type="predicted"/>
<dbReference type="Pfam" id="PF13649">
    <property type="entry name" value="Methyltransf_25"/>
    <property type="match status" value="1"/>
</dbReference>
<protein>
    <submittedName>
        <fullName evidence="4">Methyltransferase</fullName>
    </submittedName>
</protein>
<dbReference type="InterPro" id="IPR051052">
    <property type="entry name" value="Diverse_substrate_MTase"/>
</dbReference>
<keyword evidence="5" id="KW-1185">Reference proteome</keyword>